<proteinExistence type="predicted"/>
<dbReference type="InterPro" id="IPR010297">
    <property type="entry name" value="DUF900_hydrolase"/>
</dbReference>
<reference evidence="3" key="1">
    <citation type="journal article" date="2019" name="Int. J. Syst. Evol. Microbiol.">
        <title>The Global Catalogue of Microorganisms (GCM) 10K type strain sequencing project: providing services to taxonomists for standard genome sequencing and annotation.</title>
        <authorList>
            <consortium name="The Broad Institute Genomics Platform"/>
            <consortium name="The Broad Institute Genome Sequencing Center for Infectious Disease"/>
            <person name="Wu L."/>
            <person name="Ma J."/>
        </authorList>
    </citation>
    <scope>NUCLEOTIDE SEQUENCE [LARGE SCALE GENOMIC DNA]</scope>
    <source>
        <strain evidence="3">CCM 7941</strain>
    </source>
</reference>
<accession>A0ABV7LDI0</accession>
<sequence>MRRSIVMVLMSVLIAAMTAACAGRPKNLLFPAGDVAAPGAARVSMLVATTRNPQGALPGQIFTGERGRQISFADITVSIPPDSARKIGEVQWPKQLPANPATDFVTISADVLDQKQALAVFNQRMRRMGERRVMVFVHGYNTTFEEAVYRFAQIIHDSGAPVMPVLFTWPSRGRLLAYGYDYESGTISRDALEGLLLALNRDPNVQEISILAHSMGNWVTLEALRQMAIRTGRVAPKINSVMLAAPDVGFDVFRRQIAAIGQKRPPFVIFTSQDDEALAMSQRVWGGSRLGAIDPDTEPYRSLLAREDITVVDLTRLKGTDAFNHGKYTQSQVVQLIGQRLVAGQTLSDSGAGLGDRIGRMAVGAASTVGSAASIAVSAPIAIVDPRTREGLGDQLQVLGASVADTLALPPPRNAGPAPAP</sequence>
<evidence type="ECO:0000313" key="2">
    <source>
        <dbReference type="EMBL" id="MFC3265901.1"/>
    </source>
</evidence>
<comment type="caution">
    <text evidence="2">The sequence shown here is derived from an EMBL/GenBank/DDBJ whole genome shotgun (WGS) entry which is preliminary data.</text>
</comment>
<keyword evidence="1" id="KW-0732">Signal</keyword>
<organism evidence="2 3">
    <name type="scientific">Camelimonas abortus</name>
    <dbReference type="NCBI Taxonomy" id="1017184"/>
    <lineage>
        <taxon>Bacteria</taxon>
        <taxon>Pseudomonadati</taxon>
        <taxon>Pseudomonadota</taxon>
        <taxon>Alphaproteobacteria</taxon>
        <taxon>Hyphomicrobiales</taxon>
        <taxon>Chelatococcaceae</taxon>
        <taxon>Camelimonas</taxon>
    </lineage>
</organism>
<name>A0ABV7LDI0_9HYPH</name>
<dbReference type="Proteomes" id="UP001595536">
    <property type="component" value="Unassembled WGS sequence"/>
</dbReference>
<dbReference type="InterPro" id="IPR029058">
    <property type="entry name" value="AB_hydrolase_fold"/>
</dbReference>
<dbReference type="Gene3D" id="3.40.50.1820">
    <property type="entry name" value="alpha/beta hydrolase"/>
    <property type="match status" value="1"/>
</dbReference>
<evidence type="ECO:0000256" key="1">
    <source>
        <dbReference type="SAM" id="SignalP"/>
    </source>
</evidence>
<feature type="signal peptide" evidence="1">
    <location>
        <begin position="1"/>
        <end position="22"/>
    </location>
</feature>
<dbReference type="PROSITE" id="PS51257">
    <property type="entry name" value="PROKAR_LIPOPROTEIN"/>
    <property type="match status" value="1"/>
</dbReference>
<dbReference type="PANTHER" id="PTHR36513">
    <property type="entry name" value="ABC TRANSMEMBRANE TYPE-1 DOMAIN-CONTAINING PROTEIN"/>
    <property type="match status" value="1"/>
</dbReference>
<dbReference type="InterPro" id="IPR014586">
    <property type="entry name" value="UCP033909"/>
</dbReference>
<dbReference type="PIRSF" id="PIRSF033909">
    <property type="entry name" value="UCP033909"/>
    <property type="match status" value="1"/>
</dbReference>
<protein>
    <submittedName>
        <fullName evidence="2">Alpha/beta hydrolase</fullName>
    </submittedName>
</protein>
<dbReference type="SUPFAM" id="SSF53474">
    <property type="entry name" value="alpha/beta-Hydrolases"/>
    <property type="match status" value="1"/>
</dbReference>
<gene>
    <name evidence="2" type="ORF">ACFOEX_05975</name>
</gene>
<dbReference type="EMBL" id="JBHRUV010000025">
    <property type="protein sequence ID" value="MFC3265901.1"/>
    <property type="molecule type" value="Genomic_DNA"/>
</dbReference>
<keyword evidence="3" id="KW-1185">Reference proteome</keyword>
<dbReference type="PANTHER" id="PTHR36513:SF1">
    <property type="entry name" value="TRANSMEMBRANE PROTEIN"/>
    <property type="match status" value="1"/>
</dbReference>
<dbReference type="RefSeq" id="WP_376829745.1">
    <property type="nucleotide sequence ID" value="NZ_JBHLWR010000006.1"/>
</dbReference>
<dbReference type="GO" id="GO:0016787">
    <property type="term" value="F:hydrolase activity"/>
    <property type="evidence" value="ECO:0007669"/>
    <property type="project" value="UniProtKB-KW"/>
</dbReference>
<dbReference type="Pfam" id="PF05990">
    <property type="entry name" value="DUF900"/>
    <property type="match status" value="1"/>
</dbReference>
<feature type="chain" id="PRO_5046870468" evidence="1">
    <location>
        <begin position="23"/>
        <end position="421"/>
    </location>
</feature>
<evidence type="ECO:0000313" key="3">
    <source>
        <dbReference type="Proteomes" id="UP001595536"/>
    </source>
</evidence>
<keyword evidence="2" id="KW-0378">Hydrolase</keyword>